<dbReference type="AlphaFoldDB" id="A0A917D4T3"/>
<dbReference type="InterPro" id="IPR024029">
    <property type="entry name" value="Pyridox_Oxase_FMN-dep"/>
</dbReference>
<dbReference type="Gene3D" id="2.30.110.10">
    <property type="entry name" value="Electron Transport, Fmn-binding Protein, Chain A"/>
    <property type="match status" value="1"/>
</dbReference>
<dbReference type="SUPFAM" id="SSF50475">
    <property type="entry name" value="FMN-binding split barrel"/>
    <property type="match status" value="1"/>
</dbReference>
<comment type="caution">
    <text evidence="2">The sequence shown here is derived from an EMBL/GenBank/DDBJ whole genome shotgun (WGS) entry which is preliminary data.</text>
</comment>
<keyword evidence="3" id="KW-1185">Reference proteome</keyword>
<sequence length="198" mass="22187">MTDTAWTKDIITSPGELRELAGTPHEAVIKKSVATIDDHVRKYLSISPLFFLSTSGEQGRCDVSPRGDGPGFVKVLDDKHIIFPERPGNRRADSLLNILANPHVGMLCIIPGLKEVLRINGQARITRNRKLLETMQWEGKTSGYGVIVKVEECFIHCPRALNQAKVWQVESWPAAEELPSMTDMFHAHLKMNGYLLKD</sequence>
<evidence type="ECO:0000313" key="3">
    <source>
        <dbReference type="Proteomes" id="UP000644756"/>
    </source>
</evidence>
<dbReference type="PANTHER" id="PTHR42815">
    <property type="entry name" value="FAD-BINDING, PUTATIVE (AFU_ORTHOLOGUE AFUA_6G07600)-RELATED"/>
    <property type="match status" value="1"/>
</dbReference>
<evidence type="ECO:0000259" key="1">
    <source>
        <dbReference type="Pfam" id="PF01243"/>
    </source>
</evidence>
<reference evidence="2" key="2">
    <citation type="submission" date="2020-09" db="EMBL/GenBank/DDBJ databases">
        <authorList>
            <person name="Sun Q."/>
            <person name="Zhou Y."/>
        </authorList>
    </citation>
    <scope>NUCLEOTIDE SEQUENCE</scope>
    <source>
        <strain evidence="2">CGMCC 1.12987</strain>
    </source>
</reference>
<dbReference type="NCBIfam" id="TIGR04025">
    <property type="entry name" value="PPOX_FMN_DR2398"/>
    <property type="match status" value="1"/>
</dbReference>
<proteinExistence type="predicted"/>
<dbReference type="InterPro" id="IPR012349">
    <property type="entry name" value="Split_barrel_FMN-bd"/>
</dbReference>
<dbReference type="Proteomes" id="UP000644756">
    <property type="component" value="Unassembled WGS sequence"/>
</dbReference>
<dbReference type="EMBL" id="BMGR01000008">
    <property type="protein sequence ID" value="GGG08380.1"/>
    <property type="molecule type" value="Genomic_DNA"/>
</dbReference>
<reference evidence="2" key="1">
    <citation type="journal article" date="2014" name="Int. J. Syst. Evol. Microbiol.">
        <title>Complete genome sequence of Corynebacterium casei LMG S-19264T (=DSM 44701T), isolated from a smear-ripened cheese.</title>
        <authorList>
            <consortium name="US DOE Joint Genome Institute (JGI-PGF)"/>
            <person name="Walter F."/>
            <person name="Albersmeier A."/>
            <person name="Kalinowski J."/>
            <person name="Ruckert C."/>
        </authorList>
    </citation>
    <scope>NUCLEOTIDE SEQUENCE</scope>
    <source>
        <strain evidence="2">CGMCC 1.12987</strain>
    </source>
</reference>
<dbReference type="RefSeq" id="WP_188531547.1">
    <property type="nucleotide sequence ID" value="NZ_BMGR01000008.1"/>
</dbReference>
<protein>
    <submittedName>
        <fullName evidence="2">Phosphohydrolase</fullName>
    </submittedName>
</protein>
<feature type="domain" description="Pyridoxamine 5'-phosphate oxidase N-terminal" evidence="1">
    <location>
        <begin position="36"/>
        <end position="148"/>
    </location>
</feature>
<evidence type="ECO:0000313" key="2">
    <source>
        <dbReference type="EMBL" id="GGG08380.1"/>
    </source>
</evidence>
<gene>
    <name evidence="2" type="ORF">GCM10010916_26610</name>
</gene>
<organism evidence="2 3">
    <name type="scientific">Paenibacillus abyssi</name>
    <dbReference type="NCBI Taxonomy" id="1340531"/>
    <lineage>
        <taxon>Bacteria</taxon>
        <taxon>Bacillati</taxon>
        <taxon>Bacillota</taxon>
        <taxon>Bacilli</taxon>
        <taxon>Bacillales</taxon>
        <taxon>Paenibacillaceae</taxon>
        <taxon>Paenibacillus</taxon>
    </lineage>
</organism>
<dbReference type="PANTHER" id="PTHR42815:SF2">
    <property type="entry name" value="FAD-BINDING, PUTATIVE (AFU_ORTHOLOGUE AFUA_6G07600)-RELATED"/>
    <property type="match status" value="1"/>
</dbReference>
<dbReference type="Pfam" id="PF01243">
    <property type="entry name" value="PNPOx_N"/>
    <property type="match status" value="1"/>
</dbReference>
<dbReference type="InterPro" id="IPR011576">
    <property type="entry name" value="Pyridox_Oxase_N"/>
</dbReference>
<name>A0A917D4T3_9BACL</name>
<accession>A0A917D4T3</accession>